<keyword evidence="2" id="KW-1185">Reference proteome</keyword>
<comment type="caution">
    <text evidence="1">The sequence shown here is derived from an EMBL/GenBank/DDBJ whole genome shotgun (WGS) entry which is preliminary data.</text>
</comment>
<dbReference type="Proteomes" id="UP001165960">
    <property type="component" value="Unassembled WGS sequence"/>
</dbReference>
<proteinExistence type="predicted"/>
<reference evidence="1" key="1">
    <citation type="submission" date="2022-04" db="EMBL/GenBank/DDBJ databases">
        <title>Genome of the entomopathogenic fungus Entomophthora muscae.</title>
        <authorList>
            <person name="Elya C."/>
            <person name="Lovett B.R."/>
            <person name="Lee E."/>
            <person name="Macias A.M."/>
            <person name="Hajek A.E."/>
            <person name="De Bivort B.L."/>
            <person name="Kasson M.T."/>
            <person name="De Fine Licht H.H."/>
            <person name="Stajich J.E."/>
        </authorList>
    </citation>
    <scope>NUCLEOTIDE SEQUENCE</scope>
    <source>
        <strain evidence="1">Berkeley</strain>
    </source>
</reference>
<gene>
    <name evidence="1" type="ORF">DSO57_1028555</name>
</gene>
<organism evidence="1 2">
    <name type="scientific">Entomophthora muscae</name>
    <dbReference type="NCBI Taxonomy" id="34485"/>
    <lineage>
        <taxon>Eukaryota</taxon>
        <taxon>Fungi</taxon>
        <taxon>Fungi incertae sedis</taxon>
        <taxon>Zoopagomycota</taxon>
        <taxon>Entomophthoromycotina</taxon>
        <taxon>Entomophthoromycetes</taxon>
        <taxon>Entomophthorales</taxon>
        <taxon>Entomophthoraceae</taxon>
        <taxon>Entomophthora</taxon>
    </lineage>
</organism>
<accession>A0ACC2UAV5</accession>
<protein>
    <submittedName>
        <fullName evidence="1">Uncharacterized protein</fullName>
    </submittedName>
</protein>
<evidence type="ECO:0000313" key="1">
    <source>
        <dbReference type="EMBL" id="KAJ9084018.1"/>
    </source>
</evidence>
<evidence type="ECO:0000313" key="2">
    <source>
        <dbReference type="Proteomes" id="UP001165960"/>
    </source>
</evidence>
<dbReference type="EMBL" id="QTSX02000892">
    <property type="protein sequence ID" value="KAJ9084018.1"/>
    <property type="molecule type" value="Genomic_DNA"/>
</dbReference>
<sequence>MKEKFRSLMDNTMIRTDKFGHTIPGNRKLMDTIVDSSHLIVEGVIQWKDRHTEDLQTATPSSGIPHFPPPTARNRLAR</sequence>
<name>A0ACC2UAV5_9FUNG</name>